<name>A0A5C5YKZ0_9BACT</name>
<dbReference type="OrthoDB" id="530017at2"/>
<dbReference type="AlphaFoldDB" id="A0A5C5YKZ0"/>
<dbReference type="RefSeq" id="WP_146588342.1">
    <property type="nucleotide sequence ID" value="NZ_SJPO01000007.1"/>
</dbReference>
<comment type="caution">
    <text evidence="1">The sequence shown here is derived from an EMBL/GenBank/DDBJ whole genome shotgun (WGS) entry which is preliminary data.</text>
</comment>
<evidence type="ECO:0000313" key="1">
    <source>
        <dbReference type="EMBL" id="TWT75514.1"/>
    </source>
</evidence>
<dbReference type="Pfam" id="PF13289">
    <property type="entry name" value="SIR2_2"/>
    <property type="match status" value="1"/>
</dbReference>
<sequence length="580" mass="63947">MSILDPLVALSLSLAEHPGQFAVLLGSGASRSAGIPTGWEVILELTRRVAIASGEETEPEDLEQWYRDKFGAEPNYSALLEEVASRPAERMSLLRQFFEPTEEERAEGKKLPTAAHRAIAKLVAAGVVKIIITTNFDRLIEQALEAEGIQPVVVSSADHVQGMMPVQHLPCLVVKVHGDYLDTRILNTESELATYDQALADLLNRLFSEYSLVACGWSGEWDKALVDAIDRSVNRFTLYFLGRGQPGEAAAGLLHRRRGVLVPIASADAAFEQIVSKVDALRSGRKAHPLSAELAAAEAKRAIARPDGFIGLHDLIIREATRVFDAIGPDSYPVQGASPKADTYRERAEIFCASSAGLAAMANACGAWGDDRAIRLVQRIIRLFAERPGPDYSHKQWWHDLSRYPGTLVMYAAGMAALHEDRLSTVIDLATTRIRIRDNEYPAVMRIAPEDLLQLGEALSPLDQARHKTPYSNWTENIIGPTIHLVLGRDVDLLRLFDRFEVYLGLTSRSLGGPVFDCNYQWRGEARTEGNAYLEEERTALESQGGEHPLLKAGLFDQDTNRLSAAIDDLQGASTRMSFR</sequence>
<dbReference type="EMBL" id="SJPO01000007">
    <property type="protein sequence ID" value="TWT75514.1"/>
    <property type="molecule type" value="Genomic_DNA"/>
</dbReference>
<dbReference type="SUPFAM" id="SSF52467">
    <property type="entry name" value="DHS-like NAD/FAD-binding domain"/>
    <property type="match status" value="1"/>
</dbReference>
<organism evidence="1 2">
    <name type="scientific">Posidoniimonas polymericola</name>
    <dbReference type="NCBI Taxonomy" id="2528002"/>
    <lineage>
        <taxon>Bacteria</taxon>
        <taxon>Pseudomonadati</taxon>
        <taxon>Planctomycetota</taxon>
        <taxon>Planctomycetia</taxon>
        <taxon>Pirellulales</taxon>
        <taxon>Lacipirellulaceae</taxon>
        <taxon>Posidoniimonas</taxon>
    </lineage>
</organism>
<accession>A0A5C5YKZ0</accession>
<evidence type="ECO:0000313" key="2">
    <source>
        <dbReference type="Proteomes" id="UP000318478"/>
    </source>
</evidence>
<dbReference type="Proteomes" id="UP000318478">
    <property type="component" value="Unassembled WGS sequence"/>
</dbReference>
<reference evidence="1 2" key="1">
    <citation type="submission" date="2019-02" db="EMBL/GenBank/DDBJ databases">
        <title>Deep-cultivation of Planctomycetes and their phenomic and genomic characterization uncovers novel biology.</title>
        <authorList>
            <person name="Wiegand S."/>
            <person name="Jogler M."/>
            <person name="Boedeker C."/>
            <person name="Pinto D."/>
            <person name="Vollmers J."/>
            <person name="Rivas-Marin E."/>
            <person name="Kohn T."/>
            <person name="Peeters S.H."/>
            <person name="Heuer A."/>
            <person name="Rast P."/>
            <person name="Oberbeckmann S."/>
            <person name="Bunk B."/>
            <person name="Jeske O."/>
            <person name="Meyerdierks A."/>
            <person name="Storesund J.E."/>
            <person name="Kallscheuer N."/>
            <person name="Luecker S."/>
            <person name="Lage O.M."/>
            <person name="Pohl T."/>
            <person name="Merkel B.J."/>
            <person name="Hornburger P."/>
            <person name="Mueller R.-W."/>
            <person name="Bruemmer F."/>
            <person name="Labrenz M."/>
            <person name="Spormann A.M."/>
            <person name="Op Den Camp H."/>
            <person name="Overmann J."/>
            <person name="Amann R."/>
            <person name="Jetten M.S.M."/>
            <person name="Mascher T."/>
            <person name="Medema M.H."/>
            <person name="Devos D.P."/>
            <person name="Kaster A.-K."/>
            <person name="Ovreas L."/>
            <person name="Rohde M."/>
            <person name="Galperin M.Y."/>
            <person name="Jogler C."/>
        </authorList>
    </citation>
    <scope>NUCLEOTIDE SEQUENCE [LARGE SCALE GENOMIC DNA]</scope>
    <source>
        <strain evidence="1 2">Pla123a</strain>
    </source>
</reference>
<gene>
    <name evidence="1" type="ORF">Pla123a_30230</name>
</gene>
<dbReference type="Gene3D" id="3.40.50.1220">
    <property type="entry name" value="TPP-binding domain"/>
    <property type="match status" value="1"/>
</dbReference>
<proteinExistence type="predicted"/>
<keyword evidence="2" id="KW-1185">Reference proteome</keyword>
<dbReference type="InterPro" id="IPR029035">
    <property type="entry name" value="DHS-like_NAD/FAD-binding_dom"/>
</dbReference>
<protein>
    <submittedName>
        <fullName evidence="1">Uncharacterized protein</fullName>
    </submittedName>
</protein>